<dbReference type="PANTHER" id="PTHR10091">
    <property type="entry name" value="ALDOSE-1-EPIMERASE"/>
    <property type="match status" value="1"/>
</dbReference>
<dbReference type="Gene3D" id="2.70.98.10">
    <property type="match status" value="1"/>
</dbReference>
<proteinExistence type="inferred from homology"/>
<keyword evidence="3" id="KW-0119">Carbohydrate metabolism</keyword>
<dbReference type="GO" id="GO:0033499">
    <property type="term" value="P:galactose catabolic process via UDP-galactose, Leloir pathway"/>
    <property type="evidence" value="ECO:0007669"/>
    <property type="project" value="TreeGrafter"/>
</dbReference>
<evidence type="ECO:0000313" key="4">
    <source>
        <dbReference type="EMBL" id="PZX10132.1"/>
    </source>
</evidence>
<reference evidence="4 5" key="1">
    <citation type="submission" date="2018-06" db="EMBL/GenBank/DDBJ databases">
        <title>Genomic Encyclopedia of Archaeal and Bacterial Type Strains, Phase II (KMG-II): from individual species to whole genera.</title>
        <authorList>
            <person name="Goeker M."/>
        </authorList>
    </citation>
    <scope>NUCLEOTIDE SEQUENCE [LARGE SCALE GENOMIC DNA]</scope>
    <source>
        <strain evidence="4 5">DSM 22009</strain>
    </source>
</reference>
<dbReference type="Pfam" id="PF01263">
    <property type="entry name" value="Aldose_epim"/>
    <property type="match status" value="1"/>
</dbReference>
<gene>
    <name evidence="4" type="ORF">LX81_04304</name>
</gene>
<comment type="caution">
    <text evidence="4">The sequence shown here is derived from an EMBL/GenBank/DDBJ whole genome shotgun (WGS) entry which is preliminary data.</text>
</comment>
<dbReference type="OrthoDB" id="9779408at2"/>
<dbReference type="RefSeq" id="WP_111539235.1">
    <property type="nucleotide sequence ID" value="NZ_QKZL01000053.1"/>
</dbReference>
<dbReference type="InterPro" id="IPR011013">
    <property type="entry name" value="Gal_mutarotase_sf_dom"/>
</dbReference>
<accession>A0A2W7NFQ9</accession>
<keyword evidence="2" id="KW-0413">Isomerase</keyword>
<dbReference type="EMBL" id="QKZL01000053">
    <property type="protein sequence ID" value="PZX10132.1"/>
    <property type="molecule type" value="Genomic_DNA"/>
</dbReference>
<dbReference type="InterPro" id="IPR014718">
    <property type="entry name" value="GH-type_carb-bd"/>
</dbReference>
<dbReference type="GO" id="GO:0006006">
    <property type="term" value="P:glucose metabolic process"/>
    <property type="evidence" value="ECO:0007669"/>
    <property type="project" value="TreeGrafter"/>
</dbReference>
<dbReference type="InterPro" id="IPR047215">
    <property type="entry name" value="Galactose_mutarotase-like"/>
</dbReference>
<protein>
    <submittedName>
        <fullName evidence="4">Aldose 1-epimerase</fullName>
    </submittedName>
</protein>
<dbReference type="Proteomes" id="UP000248916">
    <property type="component" value="Unassembled WGS sequence"/>
</dbReference>
<dbReference type="InterPro" id="IPR008183">
    <property type="entry name" value="Aldose_1/G6P_1-epimerase"/>
</dbReference>
<dbReference type="GO" id="GO:0005737">
    <property type="term" value="C:cytoplasm"/>
    <property type="evidence" value="ECO:0007669"/>
    <property type="project" value="TreeGrafter"/>
</dbReference>
<comment type="similarity">
    <text evidence="1">Belongs to the aldose epimerase family.</text>
</comment>
<keyword evidence="5" id="KW-1185">Reference proteome</keyword>
<organism evidence="4 5">
    <name type="scientific">Palleronia aestuarii</name>
    <dbReference type="NCBI Taxonomy" id="568105"/>
    <lineage>
        <taxon>Bacteria</taxon>
        <taxon>Pseudomonadati</taxon>
        <taxon>Pseudomonadota</taxon>
        <taxon>Alphaproteobacteria</taxon>
        <taxon>Rhodobacterales</taxon>
        <taxon>Roseobacteraceae</taxon>
        <taxon>Palleronia</taxon>
    </lineage>
</organism>
<name>A0A2W7NFQ9_9RHOB</name>
<dbReference type="AlphaFoldDB" id="A0A2W7NFQ9"/>
<dbReference type="SUPFAM" id="SSF74650">
    <property type="entry name" value="Galactose mutarotase-like"/>
    <property type="match status" value="1"/>
</dbReference>
<dbReference type="GO" id="GO:0004034">
    <property type="term" value="F:aldose 1-epimerase activity"/>
    <property type="evidence" value="ECO:0007669"/>
    <property type="project" value="TreeGrafter"/>
</dbReference>
<evidence type="ECO:0000256" key="2">
    <source>
        <dbReference type="ARBA" id="ARBA00023235"/>
    </source>
</evidence>
<evidence type="ECO:0000313" key="5">
    <source>
        <dbReference type="Proteomes" id="UP000248916"/>
    </source>
</evidence>
<dbReference type="PANTHER" id="PTHR10091:SF0">
    <property type="entry name" value="GALACTOSE MUTAROTASE"/>
    <property type="match status" value="1"/>
</dbReference>
<dbReference type="CDD" id="cd09019">
    <property type="entry name" value="galactose_mutarotase_like"/>
    <property type="match status" value="1"/>
</dbReference>
<dbReference type="GO" id="GO:0030246">
    <property type="term" value="F:carbohydrate binding"/>
    <property type="evidence" value="ECO:0007669"/>
    <property type="project" value="InterPro"/>
</dbReference>
<evidence type="ECO:0000256" key="3">
    <source>
        <dbReference type="ARBA" id="ARBA00023277"/>
    </source>
</evidence>
<sequence length="330" mass="36056">MDKFGTLSDGREVGRLVLDNGALQVALLDLGALIQDVRLPGIAFPLTLGGASAEAYEGILSHFGAVLGPVANRIRGAEAVIDGRTYRFDANQDGRHTLHSGSTGVHRRIWRLVGASDIHAIFEIDLADGDGGFPGNRRLTARYELNETTLIVTLTGETDAPTLMSLASHGYWSVMDEPDWRGQRLQILSERYLPTDADDIPTGAIRDVAGTPYDFRTPRDLQGDDIPPLDNNFCLSDRAMPLRPAIRLGGNSGVELEISTTAPGVQVFDMNKFDVTAATIHGRSYRRYAALAFEPQMWPDAPGRPGWPDITLHPGSIFSQVSAYRFLRDD</sequence>
<evidence type="ECO:0000256" key="1">
    <source>
        <dbReference type="ARBA" id="ARBA00006206"/>
    </source>
</evidence>